<accession>A0A9W4TJ70</accession>
<reference evidence="6" key="1">
    <citation type="submission" date="2022-09" db="EMBL/GenBank/DDBJ databases">
        <authorList>
            <person name="Duchaud E."/>
        </authorList>
    </citation>
    <scope>NUCLEOTIDE SEQUENCE</scope>
    <source>
        <strain evidence="6">TRV642</strain>
    </source>
</reference>
<dbReference type="EMBL" id="OX336425">
    <property type="protein sequence ID" value="CAI2767883.1"/>
    <property type="molecule type" value="Genomic_DNA"/>
</dbReference>
<dbReference type="Pfam" id="PF07681">
    <property type="entry name" value="DoxX"/>
    <property type="match status" value="1"/>
</dbReference>
<dbReference type="Proteomes" id="UP001152749">
    <property type="component" value="Chromosome"/>
</dbReference>
<keyword evidence="2 5" id="KW-0812">Transmembrane</keyword>
<dbReference type="KEGG" id="fcs:TRV642_3058"/>
<gene>
    <name evidence="6" type="ORF">TRV642_3058</name>
</gene>
<dbReference type="RefSeq" id="WP_263360650.1">
    <property type="nucleotide sequence ID" value="NZ_OX336425.1"/>
</dbReference>
<feature type="transmembrane region" description="Helical" evidence="5">
    <location>
        <begin position="12"/>
        <end position="34"/>
    </location>
</feature>
<protein>
    <recommendedName>
        <fullName evidence="8">DoxX family protein</fullName>
    </recommendedName>
</protein>
<evidence type="ECO:0000256" key="3">
    <source>
        <dbReference type="ARBA" id="ARBA00022989"/>
    </source>
</evidence>
<dbReference type="GO" id="GO:0016020">
    <property type="term" value="C:membrane"/>
    <property type="evidence" value="ECO:0007669"/>
    <property type="project" value="UniProtKB-SubCell"/>
</dbReference>
<keyword evidence="4 5" id="KW-0472">Membrane</keyword>
<feature type="transmembrane region" description="Helical" evidence="5">
    <location>
        <begin position="91"/>
        <end position="112"/>
    </location>
</feature>
<evidence type="ECO:0000256" key="5">
    <source>
        <dbReference type="SAM" id="Phobius"/>
    </source>
</evidence>
<feature type="transmembrane region" description="Helical" evidence="5">
    <location>
        <begin position="118"/>
        <end position="140"/>
    </location>
</feature>
<name>A0A9W4TJ70_9FLAO</name>
<keyword evidence="3 5" id="KW-1133">Transmembrane helix</keyword>
<comment type="subcellular location">
    <subcellularLocation>
        <location evidence="1">Membrane</location>
        <topology evidence="1">Multi-pass membrane protein</topology>
    </subcellularLocation>
</comment>
<evidence type="ECO:0000256" key="1">
    <source>
        <dbReference type="ARBA" id="ARBA00004141"/>
    </source>
</evidence>
<sequence length="145" mass="15414">MKKIGTAQAGFVLRIVLGITMLSAVADRFGLWGVPGAPGVAWGNWDNFVIYTQTLNSFASKSLAEVLGALATFFEIIFGLFLILGFKTRQVALGTASLMLLFALSMAVSVSVKAPFDYSVLTSAAAALLLSALDKTYLALDNRSK</sequence>
<evidence type="ECO:0000313" key="7">
    <source>
        <dbReference type="Proteomes" id="UP001152749"/>
    </source>
</evidence>
<proteinExistence type="predicted"/>
<evidence type="ECO:0000256" key="4">
    <source>
        <dbReference type="ARBA" id="ARBA00023136"/>
    </source>
</evidence>
<evidence type="ECO:0000256" key="2">
    <source>
        <dbReference type="ARBA" id="ARBA00022692"/>
    </source>
</evidence>
<organism evidence="6 7">
    <name type="scientific">Flavobacterium collinsii</name>
    <dbReference type="NCBI Taxonomy" id="1114861"/>
    <lineage>
        <taxon>Bacteria</taxon>
        <taxon>Pseudomonadati</taxon>
        <taxon>Bacteroidota</taxon>
        <taxon>Flavobacteriia</taxon>
        <taxon>Flavobacteriales</taxon>
        <taxon>Flavobacteriaceae</taxon>
        <taxon>Flavobacterium</taxon>
    </lineage>
</organism>
<dbReference type="AlphaFoldDB" id="A0A9W4TJ70"/>
<feature type="transmembrane region" description="Helical" evidence="5">
    <location>
        <begin position="66"/>
        <end position="84"/>
    </location>
</feature>
<dbReference type="InterPro" id="IPR032808">
    <property type="entry name" value="DoxX"/>
</dbReference>
<evidence type="ECO:0000313" key="6">
    <source>
        <dbReference type="EMBL" id="CAI2767883.1"/>
    </source>
</evidence>
<evidence type="ECO:0008006" key="8">
    <source>
        <dbReference type="Google" id="ProtNLM"/>
    </source>
</evidence>